<evidence type="ECO:0000256" key="1">
    <source>
        <dbReference type="SAM" id="MobiDB-lite"/>
    </source>
</evidence>
<proteinExistence type="predicted"/>
<dbReference type="eggNOG" id="KOG3915">
    <property type="taxonomic scope" value="Eukaryota"/>
</dbReference>
<keyword evidence="3" id="KW-1185">Reference proteome</keyword>
<dbReference type="STRING" id="126957.T1J4P9"/>
<name>T1J4P9_STRMM</name>
<reference evidence="3" key="1">
    <citation type="submission" date="2011-05" db="EMBL/GenBank/DDBJ databases">
        <authorList>
            <person name="Richards S.R."/>
            <person name="Qu J."/>
            <person name="Jiang H."/>
            <person name="Jhangiani S.N."/>
            <person name="Agravi P."/>
            <person name="Goodspeed R."/>
            <person name="Gross S."/>
            <person name="Mandapat C."/>
            <person name="Jackson L."/>
            <person name="Mathew T."/>
            <person name="Pu L."/>
            <person name="Thornton R."/>
            <person name="Saada N."/>
            <person name="Wilczek-Boney K.B."/>
            <person name="Lee S."/>
            <person name="Kovar C."/>
            <person name="Wu Y."/>
            <person name="Scherer S.E."/>
            <person name="Worley K.C."/>
            <person name="Muzny D.M."/>
            <person name="Gibbs R."/>
        </authorList>
    </citation>
    <scope>NUCLEOTIDE SEQUENCE</scope>
    <source>
        <strain evidence="3">Brora</strain>
    </source>
</reference>
<dbReference type="AlphaFoldDB" id="T1J4P9"/>
<evidence type="ECO:0000313" key="3">
    <source>
        <dbReference type="Proteomes" id="UP000014500"/>
    </source>
</evidence>
<dbReference type="Proteomes" id="UP000014500">
    <property type="component" value="Unassembled WGS sequence"/>
</dbReference>
<dbReference type="HOGENOM" id="CLU_2018094_0_0_1"/>
<feature type="region of interest" description="Disordered" evidence="1">
    <location>
        <begin position="1"/>
        <end position="27"/>
    </location>
</feature>
<organism evidence="2 3">
    <name type="scientific">Strigamia maritima</name>
    <name type="common">European centipede</name>
    <name type="synonym">Geophilus maritimus</name>
    <dbReference type="NCBI Taxonomy" id="126957"/>
    <lineage>
        <taxon>Eukaryota</taxon>
        <taxon>Metazoa</taxon>
        <taxon>Ecdysozoa</taxon>
        <taxon>Arthropoda</taxon>
        <taxon>Myriapoda</taxon>
        <taxon>Chilopoda</taxon>
        <taxon>Pleurostigmophora</taxon>
        <taxon>Geophilomorpha</taxon>
        <taxon>Linotaeniidae</taxon>
        <taxon>Strigamia</taxon>
    </lineage>
</organism>
<reference evidence="2" key="2">
    <citation type="submission" date="2015-02" db="UniProtKB">
        <authorList>
            <consortium name="EnsemblMetazoa"/>
        </authorList>
    </citation>
    <scope>IDENTIFICATION</scope>
</reference>
<feature type="compositionally biased region" description="Basic and acidic residues" evidence="1">
    <location>
        <begin position="1"/>
        <end position="11"/>
    </location>
</feature>
<dbReference type="EMBL" id="JH431846">
    <property type="status" value="NOT_ANNOTATED_CDS"/>
    <property type="molecule type" value="Genomic_DNA"/>
</dbReference>
<evidence type="ECO:0000313" key="2">
    <source>
        <dbReference type="EnsemblMetazoa" id="SMAR008592-PA"/>
    </source>
</evidence>
<sequence>MHGDGRVEYGTEGRVGGHHLAPGTNRSRLSLNGLNSLTDYLTLLSVPAGETRLEKSPLLANGYNHPPTHINPMPFMALNHPAHAATAILSPSSGIPLTTAHAVQRSEGSIIKERAYSAEVLAR</sequence>
<accession>T1J4P9</accession>
<protein>
    <submittedName>
        <fullName evidence="2">Uncharacterized protein</fullName>
    </submittedName>
</protein>
<dbReference type="EnsemblMetazoa" id="SMAR008592-RA">
    <property type="protein sequence ID" value="SMAR008592-PA"/>
    <property type="gene ID" value="SMAR008592"/>
</dbReference>